<reference evidence="7 8" key="1">
    <citation type="submission" date="2019-04" db="EMBL/GenBank/DDBJ databases">
        <title>Flavobacterium sp. GS03.</title>
        <authorList>
            <person name="Kim H."/>
        </authorList>
    </citation>
    <scope>NUCLEOTIDE SEQUENCE [LARGE SCALE GENOMIC DNA]</scope>
    <source>
        <strain evidence="7 8">GS03</strain>
    </source>
</reference>
<dbReference type="InterPro" id="IPR012334">
    <property type="entry name" value="Pectin_lyas_fold"/>
</dbReference>
<dbReference type="InterPro" id="IPR024535">
    <property type="entry name" value="RHGA/B-epi-like_pectate_lyase"/>
</dbReference>
<dbReference type="GO" id="GO:0033917">
    <property type="term" value="F:exo-poly-alpha-galacturonosidase activity"/>
    <property type="evidence" value="ECO:0007669"/>
    <property type="project" value="UniProtKB-EC"/>
</dbReference>
<comment type="similarity">
    <text evidence="1 4">Belongs to the glycosyl hydrolase 28 family.</text>
</comment>
<dbReference type="SMART" id="SM00710">
    <property type="entry name" value="PbH1"/>
    <property type="match status" value="5"/>
</dbReference>
<evidence type="ECO:0000256" key="5">
    <source>
        <dbReference type="SAM" id="SignalP"/>
    </source>
</evidence>
<keyword evidence="8" id="KW-1185">Reference proteome</keyword>
<evidence type="ECO:0000256" key="3">
    <source>
        <dbReference type="ARBA" id="ARBA00023295"/>
    </source>
</evidence>
<sequence>MSRQNNLKIAITLSLLSVFFFSCAPKHDKPTAYKADWTKMKDIINSVKEPVFQNKTYLVSDFGAVADGVFDNTQAFKKAIETCSANGGGIVSVSYGKYFTGPIHLQSNVNLHLEEGAELLFSTNTKDYPIVHTSFEGVELMNYSPLIYAYQKSNVAVTGKGTINGQAGNQNWWSWCGKDVYGWKKGDPIQNVKRLMEMGDNSVPVADRLFGDGYYLRPNFIEFFDCKNVMLKDIKIVNAPFWIIHPIKSVNVIVDGVNIISHGPNNDGCDPEYSRNVIIRNCSFNTGDDCIAIKSGRDTDGRRVNIPSENIVVQNCKMFDGHGGVTMGSEISAGVRNVYVENCDMDSPELDRAIRIKSNTRRGGFVENVCVRNLRIGEVKESVLGIDLFYSIHGNQTGNYMPKVQNIYLENITVKNGGKYGILAKGHAESPIKNIVFKNVTIDKIGSNYSVENVENLQFINTTINGIQIEQPK</sequence>
<feature type="domain" description="Rhamnogalacturonase A/B/Epimerase-like pectate lyase" evidence="6">
    <location>
        <begin position="59"/>
        <end position="111"/>
    </location>
</feature>
<feature type="chain" id="PRO_5020545186" evidence="5">
    <location>
        <begin position="25"/>
        <end position="473"/>
    </location>
</feature>
<organism evidence="7 8">
    <name type="scientific">Flavobacterium sangjuense</name>
    <dbReference type="NCBI Taxonomy" id="2518177"/>
    <lineage>
        <taxon>Bacteria</taxon>
        <taxon>Pseudomonadati</taxon>
        <taxon>Bacteroidota</taxon>
        <taxon>Flavobacteriia</taxon>
        <taxon>Flavobacteriales</taxon>
        <taxon>Flavobacteriaceae</taxon>
        <taxon>Flavobacterium</taxon>
    </lineage>
</organism>
<keyword evidence="2 4" id="KW-0378">Hydrolase</keyword>
<feature type="signal peptide" evidence="5">
    <location>
        <begin position="1"/>
        <end position="24"/>
    </location>
</feature>
<dbReference type="InterPro" id="IPR011050">
    <property type="entry name" value="Pectin_lyase_fold/virulence"/>
</dbReference>
<dbReference type="KEGG" id="fsn:GS03_02412"/>
<dbReference type="PANTHER" id="PTHR31339:SF9">
    <property type="entry name" value="PLASMIN AND FIBRONECTIN-BINDING PROTEIN A"/>
    <property type="match status" value="1"/>
</dbReference>
<dbReference type="Proteomes" id="UP000296862">
    <property type="component" value="Chromosome"/>
</dbReference>
<dbReference type="Pfam" id="PF12708">
    <property type="entry name" value="Pect-lyase_RHGA_epim"/>
    <property type="match status" value="1"/>
</dbReference>
<dbReference type="Pfam" id="PF00295">
    <property type="entry name" value="Glyco_hydro_28"/>
    <property type="match status" value="1"/>
</dbReference>
<evidence type="ECO:0000256" key="1">
    <source>
        <dbReference type="ARBA" id="ARBA00008834"/>
    </source>
</evidence>
<gene>
    <name evidence="7" type="primary">pehX</name>
    <name evidence="7" type="ORF">GS03_02412</name>
</gene>
<evidence type="ECO:0000256" key="4">
    <source>
        <dbReference type="RuleBase" id="RU361169"/>
    </source>
</evidence>
<dbReference type="InterPro" id="IPR000743">
    <property type="entry name" value="Glyco_hydro_28"/>
</dbReference>
<dbReference type="PROSITE" id="PS00502">
    <property type="entry name" value="POLYGALACTURONASE"/>
    <property type="match status" value="1"/>
</dbReference>
<dbReference type="PANTHER" id="PTHR31339">
    <property type="entry name" value="PECTIN LYASE-RELATED"/>
    <property type="match status" value="1"/>
</dbReference>
<dbReference type="RefSeq" id="WP_136152780.1">
    <property type="nucleotide sequence ID" value="NZ_CP038810.1"/>
</dbReference>
<dbReference type="GO" id="GO:0005975">
    <property type="term" value="P:carbohydrate metabolic process"/>
    <property type="evidence" value="ECO:0007669"/>
    <property type="project" value="InterPro"/>
</dbReference>
<dbReference type="EMBL" id="CP038810">
    <property type="protein sequence ID" value="QBZ98900.1"/>
    <property type="molecule type" value="Genomic_DNA"/>
</dbReference>
<dbReference type="SUPFAM" id="SSF51126">
    <property type="entry name" value="Pectin lyase-like"/>
    <property type="match status" value="1"/>
</dbReference>
<dbReference type="EC" id="3.2.1.82" evidence="7"/>
<evidence type="ECO:0000256" key="2">
    <source>
        <dbReference type="ARBA" id="ARBA00022801"/>
    </source>
</evidence>
<evidence type="ECO:0000259" key="6">
    <source>
        <dbReference type="Pfam" id="PF12708"/>
    </source>
</evidence>
<proteinExistence type="inferred from homology"/>
<dbReference type="OrthoDB" id="9795222at2"/>
<evidence type="ECO:0000313" key="8">
    <source>
        <dbReference type="Proteomes" id="UP000296862"/>
    </source>
</evidence>
<dbReference type="AlphaFoldDB" id="A0A4P7PWR0"/>
<dbReference type="InterPro" id="IPR051801">
    <property type="entry name" value="GH28_Enzymes"/>
</dbReference>
<keyword evidence="3 4" id="KW-0326">Glycosidase</keyword>
<dbReference type="Gene3D" id="2.160.20.10">
    <property type="entry name" value="Single-stranded right-handed beta-helix, Pectin lyase-like"/>
    <property type="match status" value="1"/>
</dbReference>
<keyword evidence="5" id="KW-0732">Signal</keyword>
<name>A0A4P7PWR0_9FLAO</name>
<evidence type="ECO:0000313" key="7">
    <source>
        <dbReference type="EMBL" id="QBZ98900.1"/>
    </source>
</evidence>
<protein>
    <submittedName>
        <fullName evidence="7">Exo-poly-alpha-D-galacturonosidase</fullName>
        <ecNumber evidence="7">3.2.1.82</ecNumber>
    </submittedName>
</protein>
<dbReference type="InterPro" id="IPR006626">
    <property type="entry name" value="PbH1"/>
</dbReference>
<accession>A0A4P7PWR0</accession>
<dbReference type="PROSITE" id="PS51257">
    <property type="entry name" value="PROKAR_LIPOPROTEIN"/>
    <property type="match status" value="1"/>
</dbReference>
<dbReference type="GO" id="GO:0004650">
    <property type="term" value="F:polygalacturonase activity"/>
    <property type="evidence" value="ECO:0007669"/>
    <property type="project" value="InterPro"/>
</dbReference>